<evidence type="ECO:0000313" key="2">
    <source>
        <dbReference type="EMBL" id="BAT14331.1"/>
    </source>
</evidence>
<feature type="compositionally biased region" description="Low complexity" evidence="1">
    <location>
        <begin position="56"/>
        <end position="65"/>
    </location>
</feature>
<dbReference type="EMBL" id="AP014967">
    <property type="protein sequence ID" value="BAT14331.1"/>
    <property type="molecule type" value="Genomic_DNA"/>
</dbReference>
<evidence type="ECO:0000313" key="3">
    <source>
        <dbReference type="Proteomes" id="UP000059680"/>
    </source>
</evidence>
<accession>A0A0P0Y321</accession>
<dbReference type="AlphaFoldDB" id="A0A0P0Y321"/>
<dbReference type="Gramene" id="Os11t0540000-00">
    <property type="protein sequence ID" value="Os11t0540000-00"/>
    <property type="gene ID" value="Os11g0540000"/>
</dbReference>
<dbReference type="PaxDb" id="39947-A0A0P0Y321"/>
<gene>
    <name evidence="2" type="ordered locus">Os11g0540000</name>
    <name evidence="2" type="ORF">OSNPB_110540000</name>
</gene>
<reference evidence="2 3" key="2">
    <citation type="journal article" date="2013" name="Plant Cell Physiol.">
        <title>Rice Annotation Project Database (RAP-DB): an integrative and interactive database for rice genomics.</title>
        <authorList>
            <person name="Sakai H."/>
            <person name="Lee S.S."/>
            <person name="Tanaka T."/>
            <person name="Numa H."/>
            <person name="Kim J."/>
            <person name="Kawahara Y."/>
            <person name="Wakimoto H."/>
            <person name="Yang C.C."/>
            <person name="Iwamoto M."/>
            <person name="Abe T."/>
            <person name="Yamada Y."/>
            <person name="Muto A."/>
            <person name="Inokuchi H."/>
            <person name="Ikemura T."/>
            <person name="Matsumoto T."/>
            <person name="Sasaki T."/>
            <person name="Itoh T."/>
        </authorList>
    </citation>
    <scope>NUCLEOTIDE SEQUENCE [LARGE SCALE GENOMIC DNA]</scope>
    <source>
        <strain evidence="3">cv. Nipponbare</strain>
    </source>
</reference>
<proteinExistence type="predicted"/>
<protein>
    <submittedName>
        <fullName evidence="2">Os11g0540000 protein</fullName>
    </submittedName>
</protein>
<dbReference type="InParanoid" id="A0A0P0Y321"/>
<keyword evidence="3" id="KW-1185">Reference proteome</keyword>
<feature type="region of interest" description="Disordered" evidence="1">
    <location>
        <begin position="44"/>
        <end position="70"/>
    </location>
</feature>
<sequence length="118" mass="13351">MPKRLIEPLTPPSSASLADDRIHGLPPSCHQEQHGTYIHHVDGWIYRPQPPPSPKSSPTTTATSSCHLSSARLRRRPWNLHGLYVDLDQNSPRRALRWHHRLPSAEALTRRPLEALPA</sequence>
<reference evidence="2 3" key="3">
    <citation type="journal article" date="2013" name="Rice">
        <title>Improvement of the Oryza sativa Nipponbare reference genome using next generation sequence and optical map data.</title>
        <authorList>
            <person name="Kawahara Y."/>
            <person name="de la Bastide M."/>
            <person name="Hamilton J.P."/>
            <person name="Kanamori H."/>
            <person name="McCombie W.R."/>
            <person name="Ouyang S."/>
            <person name="Schwartz D.C."/>
            <person name="Tanaka T."/>
            <person name="Wu J."/>
            <person name="Zhou S."/>
            <person name="Childs K.L."/>
            <person name="Davidson R.M."/>
            <person name="Lin H."/>
            <person name="Quesada-Ocampo L."/>
            <person name="Vaillancourt B."/>
            <person name="Sakai H."/>
            <person name="Lee S.S."/>
            <person name="Kim J."/>
            <person name="Numa H."/>
            <person name="Itoh T."/>
            <person name="Buell C.R."/>
            <person name="Matsumoto T."/>
        </authorList>
    </citation>
    <scope>NUCLEOTIDE SEQUENCE [LARGE SCALE GENOMIC DNA]</scope>
    <source>
        <strain evidence="3">cv. Nipponbare</strain>
    </source>
</reference>
<evidence type="ECO:0000256" key="1">
    <source>
        <dbReference type="SAM" id="MobiDB-lite"/>
    </source>
</evidence>
<feature type="region of interest" description="Disordered" evidence="1">
    <location>
        <begin position="1"/>
        <end position="23"/>
    </location>
</feature>
<dbReference type="Proteomes" id="UP000059680">
    <property type="component" value="Chromosome 11"/>
</dbReference>
<name>A0A0P0Y321_ORYSJ</name>
<reference evidence="3" key="1">
    <citation type="journal article" date="2005" name="Nature">
        <title>The map-based sequence of the rice genome.</title>
        <authorList>
            <consortium name="International rice genome sequencing project (IRGSP)"/>
            <person name="Matsumoto T."/>
            <person name="Wu J."/>
            <person name="Kanamori H."/>
            <person name="Katayose Y."/>
            <person name="Fujisawa M."/>
            <person name="Namiki N."/>
            <person name="Mizuno H."/>
            <person name="Yamamoto K."/>
            <person name="Antonio B.A."/>
            <person name="Baba T."/>
            <person name="Sakata K."/>
            <person name="Nagamura Y."/>
            <person name="Aoki H."/>
            <person name="Arikawa K."/>
            <person name="Arita K."/>
            <person name="Bito T."/>
            <person name="Chiden Y."/>
            <person name="Fujitsuka N."/>
            <person name="Fukunaka R."/>
            <person name="Hamada M."/>
            <person name="Harada C."/>
            <person name="Hayashi A."/>
            <person name="Hijishita S."/>
            <person name="Honda M."/>
            <person name="Hosokawa S."/>
            <person name="Ichikawa Y."/>
            <person name="Idonuma A."/>
            <person name="Iijima M."/>
            <person name="Ikeda M."/>
            <person name="Ikeno M."/>
            <person name="Ito K."/>
            <person name="Ito S."/>
            <person name="Ito T."/>
            <person name="Ito Y."/>
            <person name="Ito Y."/>
            <person name="Iwabuchi A."/>
            <person name="Kamiya K."/>
            <person name="Karasawa W."/>
            <person name="Kurita K."/>
            <person name="Katagiri S."/>
            <person name="Kikuta A."/>
            <person name="Kobayashi H."/>
            <person name="Kobayashi N."/>
            <person name="Machita K."/>
            <person name="Maehara T."/>
            <person name="Masukawa M."/>
            <person name="Mizubayashi T."/>
            <person name="Mukai Y."/>
            <person name="Nagasaki H."/>
            <person name="Nagata Y."/>
            <person name="Naito S."/>
            <person name="Nakashima M."/>
            <person name="Nakama Y."/>
            <person name="Nakamichi Y."/>
            <person name="Nakamura M."/>
            <person name="Meguro A."/>
            <person name="Negishi M."/>
            <person name="Ohta I."/>
            <person name="Ohta T."/>
            <person name="Okamoto M."/>
            <person name="Ono N."/>
            <person name="Saji S."/>
            <person name="Sakaguchi M."/>
            <person name="Sakai K."/>
            <person name="Shibata M."/>
            <person name="Shimokawa T."/>
            <person name="Song J."/>
            <person name="Takazaki Y."/>
            <person name="Terasawa K."/>
            <person name="Tsugane M."/>
            <person name="Tsuji K."/>
            <person name="Ueda S."/>
            <person name="Waki K."/>
            <person name="Yamagata H."/>
            <person name="Yamamoto M."/>
            <person name="Yamamoto S."/>
            <person name="Yamane H."/>
            <person name="Yoshiki S."/>
            <person name="Yoshihara R."/>
            <person name="Yukawa K."/>
            <person name="Zhong H."/>
            <person name="Yano M."/>
            <person name="Yuan Q."/>
            <person name="Ouyang S."/>
            <person name="Liu J."/>
            <person name="Jones K.M."/>
            <person name="Gansberger K."/>
            <person name="Moffat K."/>
            <person name="Hill J."/>
            <person name="Bera J."/>
            <person name="Fadrosh D."/>
            <person name="Jin S."/>
            <person name="Johri S."/>
            <person name="Kim M."/>
            <person name="Overton L."/>
            <person name="Reardon M."/>
            <person name="Tsitrin T."/>
            <person name="Vuong H."/>
            <person name="Weaver B."/>
            <person name="Ciecko A."/>
            <person name="Tallon L."/>
            <person name="Jackson J."/>
            <person name="Pai G."/>
            <person name="Aken S.V."/>
            <person name="Utterback T."/>
            <person name="Reidmuller S."/>
            <person name="Feldblyum T."/>
            <person name="Hsiao J."/>
            <person name="Zismann V."/>
            <person name="Iobst S."/>
            <person name="de Vazeille A.R."/>
            <person name="Buell C.R."/>
            <person name="Ying K."/>
            <person name="Li Y."/>
            <person name="Lu T."/>
            <person name="Huang Y."/>
            <person name="Zhao Q."/>
            <person name="Feng Q."/>
            <person name="Zhang L."/>
            <person name="Zhu J."/>
            <person name="Weng Q."/>
            <person name="Mu J."/>
            <person name="Lu Y."/>
            <person name="Fan D."/>
            <person name="Liu Y."/>
            <person name="Guan J."/>
            <person name="Zhang Y."/>
            <person name="Yu S."/>
            <person name="Liu X."/>
            <person name="Zhang Y."/>
            <person name="Hong G."/>
            <person name="Han B."/>
            <person name="Choisne N."/>
            <person name="Demange N."/>
            <person name="Orjeda G."/>
            <person name="Samain S."/>
            <person name="Cattolico L."/>
            <person name="Pelletier E."/>
            <person name="Couloux A."/>
            <person name="Segurens B."/>
            <person name="Wincker P."/>
            <person name="D'Hont A."/>
            <person name="Scarpelli C."/>
            <person name="Weissenbach J."/>
            <person name="Salanoubat M."/>
            <person name="Quetier F."/>
            <person name="Yu Y."/>
            <person name="Kim H.R."/>
            <person name="Rambo T."/>
            <person name="Currie J."/>
            <person name="Collura K."/>
            <person name="Luo M."/>
            <person name="Yang T."/>
            <person name="Ammiraju J.S.S."/>
            <person name="Engler F."/>
            <person name="Soderlund C."/>
            <person name="Wing R.A."/>
            <person name="Palmer L.E."/>
            <person name="de la Bastide M."/>
            <person name="Spiegel L."/>
            <person name="Nascimento L."/>
            <person name="Zutavern T."/>
            <person name="O'Shaughnessy A."/>
            <person name="Dike S."/>
            <person name="Dedhia N."/>
            <person name="Preston R."/>
            <person name="Balija V."/>
            <person name="McCombie W.R."/>
            <person name="Chow T."/>
            <person name="Chen H."/>
            <person name="Chung M."/>
            <person name="Chen C."/>
            <person name="Shaw J."/>
            <person name="Wu H."/>
            <person name="Hsiao K."/>
            <person name="Chao Y."/>
            <person name="Chu M."/>
            <person name="Cheng C."/>
            <person name="Hour A."/>
            <person name="Lee P."/>
            <person name="Lin S."/>
            <person name="Lin Y."/>
            <person name="Liou J."/>
            <person name="Liu S."/>
            <person name="Hsing Y."/>
            <person name="Raghuvanshi S."/>
            <person name="Mohanty A."/>
            <person name="Bharti A.K."/>
            <person name="Gaur A."/>
            <person name="Gupta V."/>
            <person name="Kumar D."/>
            <person name="Ravi V."/>
            <person name="Vij S."/>
            <person name="Kapur A."/>
            <person name="Khurana P."/>
            <person name="Khurana P."/>
            <person name="Khurana J.P."/>
            <person name="Tyagi A.K."/>
            <person name="Gaikwad K."/>
            <person name="Singh A."/>
            <person name="Dalal V."/>
            <person name="Srivastava S."/>
            <person name="Dixit A."/>
            <person name="Pal A.K."/>
            <person name="Ghazi I.A."/>
            <person name="Yadav M."/>
            <person name="Pandit A."/>
            <person name="Bhargava A."/>
            <person name="Sureshbabu K."/>
            <person name="Batra K."/>
            <person name="Sharma T.R."/>
            <person name="Mohapatra T."/>
            <person name="Singh N.K."/>
            <person name="Messing J."/>
            <person name="Nelson A.B."/>
            <person name="Fuks G."/>
            <person name="Kavchok S."/>
            <person name="Keizer G."/>
            <person name="Linton E."/>
            <person name="Llaca V."/>
            <person name="Song R."/>
            <person name="Tanyolac B."/>
            <person name="Young S."/>
            <person name="Ho-Il K."/>
            <person name="Hahn J.H."/>
            <person name="Sangsakoo G."/>
            <person name="Vanavichit A."/>
            <person name="de Mattos Luiz.A.T."/>
            <person name="Zimmer P.D."/>
            <person name="Malone G."/>
            <person name="Dellagostin O."/>
            <person name="de Oliveira A.C."/>
            <person name="Bevan M."/>
            <person name="Bancroft I."/>
            <person name="Minx P."/>
            <person name="Cordum H."/>
            <person name="Wilson R."/>
            <person name="Cheng Z."/>
            <person name="Jin W."/>
            <person name="Jiang J."/>
            <person name="Leong S.A."/>
            <person name="Iwama H."/>
            <person name="Gojobori T."/>
            <person name="Itoh T."/>
            <person name="Niimura Y."/>
            <person name="Fujii Y."/>
            <person name="Habara T."/>
            <person name="Sakai H."/>
            <person name="Sato Y."/>
            <person name="Wilson G."/>
            <person name="Kumar K."/>
            <person name="McCouch S."/>
            <person name="Juretic N."/>
            <person name="Hoen D."/>
            <person name="Wright S."/>
            <person name="Bruskiewich R."/>
            <person name="Bureau T."/>
            <person name="Miyao A."/>
            <person name="Hirochika H."/>
            <person name="Nishikawa T."/>
            <person name="Kadowaki K."/>
            <person name="Sugiura M."/>
            <person name="Burr B."/>
            <person name="Sasaki T."/>
        </authorList>
    </citation>
    <scope>NUCLEOTIDE SEQUENCE [LARGE SCALE GENOMIC DNA]</scope>
    <source>
        <strain evidence="3">cv. Nipponbare</strain>
    </source>
</reference>
<organism evidence="2 3">
    <name type="scientific">Oryza sativa subsp. japonica</name>
    <name type="common">Rice</name>
    <dbReference type="NCBI Taxonomy" id="39947"/>
    <lineage>
        <taxon>Eukaryota</taxon>
        <taxon>Viridiplantae</taxon>
        <taxon>Streptophyta</taxon>
        <taxon>Embryophyta</taxon>
        <taxon>Tracheophyta</taxon>
        <taxon>Spermatophyta</taxon>
        <taxon>Magnoliopsida</taxon>
        <taxon>Liliopsida</taxon>
        <taxon>Poales</taxon>
        <taxon>Poaceae</taxon>
        <taxon>BOP clade</taxon>
        <taxon>Oryzoideae</taxon>
        <taxon>Oryzeae</taxon>
        <taxon>Oryzinae</taxon>
        <taxon>Oryza</taxon>
        <taxon>Oryza sativa</taxon>
    </lineage>
</organism>